<dbReference type="Pfam" id="PF00535">
    <property type="entry name" value="Glycos_transf_2"/>
    <property type="match status" value="1"/>
</dbReference>
<dbReference type="Proteomes" id="UP000286862">
    <property type="component" value="Unassembled WGS sequence"/>
</dbReference>
<dbReference type="PANTHER" id="PTHR43179:SF12">
    <property type="entry name" value="GALACTOFURANOSYLTRANSFERASE GLFT2"/>
    <property type="match status" value="1"/>
</dbReference>
<proteinExistence type="inferred from homology"/>
<comment type="similarity">
    <text evidence="1">Belongs to the glycosyltransferase 2 family.</text>
</comment>
<feature type="non-terminal residue" evidence="5">
    <location>
        <position position="109"/>
    </location>
</feature>
<evidence type="ECO:0000256" key="1">
    <source>
        <dbReference type="ARBA" id="ARBA00006739"/>
    </source>
</evidence>
<evidence type="ECO:0000256" key="3">
    <source>
        <dbReference type="ARBA" id="ARBA00022679"/>
    </source>
</evidence>
<evidence type="ECO:0000256" key="2">
    <source>
        <dbReference type="ARBA" id="ARBA00022676"/>
    </source>
</evidence>
<dbReference type="PANTHER" id="PTHR43179">
    <property type="entry name" value="RHAMNOSYLTRANSFERASE WBBL"/>
    <property type="match status" value="1"/>
</dbReference>
<organism evidence="5 6">
    <name type="scientific">Candidatus Electrothrix marina</name>
    <dbReference type="NCBI Taxonomy" id="1859130"/>
    <lineage>
        <taxon>Bacteria</taxon>
        <taxon>Pseudomonadati</taxon>
        <taxon>Thermodesulfobacteriota</taxon>
        <taxon>Desulfobulbia</taxon>
        <taxon>Desulfobulbales</taxon>
        <taxon>Desulfobulbaceae</taxon>
        <taxon>Candidatus Electrothrix</taxon>
    </lineage>
</organism>
<keyword evidence="2" id="KW-0328">Glycosyltransferase</keyword>
<dbReference type="InterPro" id="IPR001173">
    <property type="entry name" value="Glyco_trans_2-like"/>
</dbReference>
<keyword evidence="3 5" id="KW-0808">Transferase</keyword>
<dbReference type="EMBL" id="MTKQ01000355">
    <property type="protein sequence ID" value="RWX43884.1"/>
    <property type="molecule type" value="Genomic_DNA"/>
</dbReference>
<evidence type="ECO:0000259" key="4">
    <source>
        <dbReference type="Pfam" id="PF00535"/>
    </source>
</evidence>
<dbReference type="InterPro" id="IPR029044">
    <property type="entry name" value="Nucleotide-diphossugar_trans"/>
</dbReference>
<evidence type="ECO:0000313" key="5">
    <source>
        <dbReference type="EMBL" id="RWX43884.1"/>
    </source>
</evidence>
<reference evidence="5 6" key="1">
    <citation type="submission" date="2017-01" db="EMBL/GenBank/DDBJ databases">
        <title>The cable genome- insights into the physiology and evolution of filamentous bacteria capable of sulfide oxidation via long distance electron transfer.</title>
        <authorList>
            <person name="Schreiber L."/>
            <person name="Bjerg J.T."/>
            <person name="Boggild A."/>
            <person name="Van De Vossenberg J."/>
            <person name="Meysman F."/>
            <person name="Nielsen L.P."/>
            <person name="Schramm A."/>
            <person name="Kjeldsen K.U."/>
        </authorList>
    </citation>
    <scope>NUCLEOTIDE SEQUENCE [LARGE SCALE GENOMIC DNA]</scope>
    <source>
        <strain evidence="5">A2</strain>
    </source>
</reference>
<dbReference type="Gene3D" id="3.90.550.10">
    <property type="entry name" value="Spore Coat Polysaccharide Biosynthesis Protein SpsA, Chain A"/>
    <property type="match status" value="1"/>
</dbReference>
<sequence>MNNDQAPAVNLIIPNWNGLRFLPVCLTSIEQQNFISLQITVVDNGSHDGSLEYLRENHPQVRVIALPENRGFSAAVNQGILSSTAPFVFLLNNDTELDSACLSHYSTKN</sequence>
<dbReference type="AlphaFoldDB" id="A0A3S3U4Z5"/>
<feature type="domain" description="Glycosyltransferase 2-like" evidence="4">
    <location>
        <begin position="11"/>
        <end position="103"/>
    </location>
</feature>
<name>A0A3S3U4Z5_9BACT</name>
<comment type="caution">
    <text evidence="5">The sequence shown here is derived from an EMBL/GenBank/DDBJ whole genome shotgun (WGS) entry which is preliminary data.</text>
</comment>
<dbReference type="SUPFAM" id="SSF53448">
    <property type="entry name" value="Nucleotide-diphospho-sugar transferases"/>
    <property type="match status" value="1"/>
</dbReference>
<protein>
    <submittedName>
        <fullName evidence="5">Glycosyl transferase family 2</fullName>
    </submittedName>
</protein>
<gene>
    <name evidence="5" type="ORF">VT99_13552</name>
</gene>
<dbReference type="GO" id="GO:0016757">
    <property type="term" value="F:glycosyltransferase activity"/>
    <property type="evidence" value="ECO:0007669"/>
    <property type="project" value="UniProtKB-KW"/>
</dbReference>
<accession>A0A3S3U4Z5</accession>
<evidence type="ECO:0000313" key="6">
    <source>
        <dbReference type="Proteomes" id="UP000286862"/>
    </source>
</evidence>